<feature type="non-terminal residue" evidence="1">
    <location>
        <position position="1"/>
    </location>
</feature>
<dbReference type="Proteomes" id="UP001152888">
    <property type="component" value="Unassembled WGS sequence"/>
</dbReference>
<accession>A0A9P0QJB6</accession>
<reference evidence="1" key="1">
    <citation type="submission" date="2022-03" db="EMBL/GenBank/DDBJ databases">
        <authorList>
            <person name="Sayadi A."/>
        </authorList>
    </citation>
    <scope>NUCLEOTIDE SEQUENCE</scope>
</reference>
<dbReference type="OrthoDB" id="10514365at2759"/>
<protein>
    <submittedName>
        <fullName evidence="1">Uncharacterized protein</fullName>
    </submittedName>
</protein>
<keyword evidence="2" id="KW-1185">Reference proteome</keyword>
<evidence type="ECO:0000313" key="2">
    <source>
        <dbReference type="Proteomes" id="UP001152888"/>
    </source>
</evidence>
<sequence length="120" mass="13660">AVIREFGVIGKNGRVWVCGQVDQEREEGPHPSMDRIDGFLTTYVNYTMRSNMSIAIVSMVTAQKGRVFPECKEREMEATRLPGLTTTMQSNDTNITITTTERPELPNVRFNKFIIIIHLL</sequence>
<organism evidence="1 2">
    <name type="scientific">Acanthoscelides obtectus</name>
    <name type="common">Bean weevil</name>
    <name type="synonym">Bruchus obtectus</name>
    <dbReference type="NCBI Taxonomy" id="200917"/>
    <lineage>
        <taxon>Eukaryota</taxon>
        <taxon>Metazoa</taxon>
        <taxon>Ecdysozoa</taxon>
        <taxon>Arthropoda</taxon>
        <taxon>Hexapoda</taxon>
        <taxon>Insecta</taxon>
        <taxon>Pterygota</taxon>
        <taxon>Neoptera</taxon>
        <taxon>Endopterygota</taxon>
        <taxon>Coleoptera</taxon>
        <taxon>Polyphaga</taxon>
        <taxon>Cucujiformia</taxon>
        <taxon>Chrysomeloidea</taxon>
        <taxon>Chrysomelidae</taxon>
        <taxon>Bruchinae</taxon>
        <taxon>Bruchini</taxon>
        <taxon>Acanthoscelides</taxon>
    </lineage>
</organism>
<dbReference type="AlphaFoldDB" id="A0A9P0QJB6"/>
<proteinExistence type="predicted"/>
<name>A0A9P0QJB6_ACAOB</name>
<gene>
    <name evidence="1" type="ORF">ACAOBT_LOCUS38587</name>
</gene>
<evidence type="ECO:0000313" key="1">
    <source>
        <dbReference type="EMBL" id="CAH2021509.1"/>
    </source>
</evidence>
<dbReference type="EMBL" id="CAKOFQ010012402">
    <property type="protein sequence ID" value="CAH2021509.1"/>
    <property type="molecule type" value="Genomic_DNA"/>
</dbReference>
<comment type="caution">
    <text evidence="1">The sequence shown here is derived from an EMBL/GenBank/DDBJ whole genome shotgun (WGS) entry which is preliminary data.</text>
</comment>